<reference evidence="1 2" key="1">
    <citation type="journal article" date="2018" name="PLoS Genet.">
        <title>Population sequencing reveals clonal diversity and ancestral inbreeding in the grapevine cultivar Chardonnay.</title>
        <authorList>
            <person name="Roach M.J."/>
            <person name="Johnson D.L."/>
            <person name="Bohlmann J."/>
            <person name="van Vuuren H.J."/>
            <person name="Jones S.J."/>
            <person name="Pretorius I.S."/>
            <person name="Schmidt S.A."/>
            <person name="Borneman A.R."/>
        </authorList>
    </citation>
    <scope>NUCLEOTIDE SEQUENCE [LARGE SCALE GENOMIC DNA]</scope>
    <source>
        <strain evidence="2">cv. Chardonnay</strain>
        <tissue evidence="1">Leaf</tissue>
    </source>
</reference>
<organism evidence="1 2">
    <name type="scientific">Vitis vinifera</name>
    <name type="common">Grape</name>
    <dbReference type="NCBI Taxonomy" id="29760"/>
    <lineage>
        <taxon>Eukaryota</taxon>
        <taxon>Viridiplantae</taxon>
        <taxon>Streptophyta</taxon>
        <taxon>Embryophyta</taxon>
        <taxon>Tracheophyta</taxon>
        <taxon>Spermatophyta</taxon>
        <taxon>Magnoliopsida</taxon>
        <taxon>eudicotyledons</taxon>
        <taxon>Gunneridae</taxon>
        <taxon>Pentapetalae</taxon>
        <taxon>rosids</taxon>
        <taxon>Vitales</taxon>
        <taxon>Vitaceae</taxon>
        <taxon>Viteae</taxon>
        <taxon>Vitis</taxon>
    </lineage>
</organism>
<evidence type="ECO:0000313" key="2">
    <source>
        <dbReference type="Proteomes" id="UP000288805"/>
    </source>
</evidence>
<evidence type="ECO:0000313" key="1">
    <source>
        <dbReference type="EMBL" id="RVX19112.1"/>
    </source>
</evidence>
<dbReference type="Proteomes" id="UP000288805">
    <property type="component" value="Unassembled WGS sequence"/>
</dbReference>
<sequence>MWLLESPPPNKNELHKIGNLAKLYSGTPKCKKIPLKECPKYNLLGLIFNPSTATGVLHYSSTQDPPNTNDEDEVDDNLEHGGVHVDVDIEIPNDLYDQRW</sequence>
<accession>A0A438KD14</accession>
<comment type="caution">
    <text evidence="1">The sequence shown here is derived from an EMBL/GenBank/DDBJ whole genome shotgun (WGS) entry which is preliminary data.</text>
</comment>
<protein>
    <submittedName>
        <fullName evidence="1">Uncharacterized protein</fullName>
    </submittedName>
</protein>
<name>A0A438KD14_VITVI</name>
<dbReference type="AlphaFoldDB" id="A0A438KD14"/>
<dbReference type="EMBL" id="QGNW01000009">
    <property type="protein sequence ID" value="RVX19112.1"/>
    <property type="molecule type" value="Genomic_DNA"/>
</dbReference>
<gene>
    <name evidence="1" type="ORF">CK203_008567</name>
</gene>
<proteinExistence type="predicted"/>